<accession>A0ACC2TU42</accession>
<dbReference type="Proteomes" id="UP001165960">
    <property type="component" value="Unassembled WGS sequence"/>
</dbReference>
<organism evidence="1 2">
    <name type="scientific">Entomophthora muscae</name>
    <dbReference type="NCBI Taxonomy" id="34485"/>
    <lineage>
        <taxon>Eukaryota</taxon>
        <taxon>Fungi</taxon>
        <taxon>Fungi incertae sedis</taxon>
        <taxon>Zoopagomycota</taxon>
        <taxon>Entomophthoromycotina</taxon>
        <taxon>Entomophthoromycetes</taxon>
        <taxon>Entomophthorales</taxon>
        <taxon>Entomophthoraceae</taxon>
        <taxon>Entomophthora</taxon>
    </lineage>
</organism>
<protein>
    <submittedName>
        <fullName evidence="1">Uncharacterized protein</fullName>
    </submittedName>
</protein>
<keyword evidence="2" id="KW-1185">Reference proteome</keyword>
<comment type="caution">
    <text evidence="1">The sequence shown here is derived from an EMBL/GenBank/DDBJ whole genome shotgun (WGS) entry which is preliminary data.</text>
</comment>
<dbReference type="EMBL" id="QTSX02002164">
    <property type="protein sequence ID" value="KAJ9078078.1"/>
    <property type="molecule type" value="Genomic_DNA"/>
</dbReference>
<evidence type="ECO:0000313" key="1">
    <source>
        <dbReference type="EMBL" id="KAJ9078078.1"/>
    </source>
</evidence>
<proteinExistence type="predicted"/>
<sequence>MLNLQLEIFAGGVEGANIASWIHSTETRLCVCQVPEPMWVATTSDRLTGPAAVWFTTWASQEIEITLALFRDAEKSCNSKTFSPIVERAPLLAIKQTGSIPEYLAAASEAVTDRNAMLLTLIVNELNPCHNIFDYSLLGNLRPE</sequence>
<gene>
    <name evidence="1" type="ORF">DSO57_1010450</name>
</gene>
<evidence type="ECO:0000313" key="2">
    <source>
        <dbReference type="Proteomes" id="UP001165960"/>
    </source>
</evidence>
<reference evidence="1" key="1">
    <citation type="submission" date="2022-04" db="EMBL/GenBank/DDBJ databases">
        <title>Genome of the entomopathogenic fungus Entomophthora muscae.</title>
        <authorList>
            <person name="Elya C."/>
            <person name="Lovett B.R."/>
            <person name="Lee E."/>
            <person name="Macias A.M."/>
            <person name="Hajek A.E."/>
            <person name="De Bivort B.L."/>
            <person name="Kasson M.T."/>
            <person name="De Fine Licht H.H."/>
            <person name="Stajich J.E."/>
        </authorList>
    </citation>
    <scope>NUCLEOTIDE SEQUENCE</scope>
    <source>
        <strain evidence="1">Berkeley</strain>
    </source>
</reference>
<name>A0ACC2TU42_9FUNG</name>